<dbReference type="PANTHER" id="PTHR33828:SF2">
    <property type="entry name" value="NUCLEOLIN"/>
    <property type="match status" value="1"/>
</dbReference>
<feature type="compositionally biased region" description="Low complexity" evidence="1">
    <location>
        <begin position="12"/>
        <end position="21"/>
    </location>
</feature>
<protein>
    <submittedName>
        <fullName evidence="2">Uncharacterized protein</fullName>
    </submittedName>
</protein>
<reference evidence="2" key="1">
    <citation type="submission" date="2021-01" db="EMBL/GenBank/DDBJ databases">
        <authorList>
            <person name="Corre E."/>
            <person name="Pelletier E."/>
            <person name="Niang G."/>
            <person name="Scheremetjew M."/>
            <person name="Finn R."/>
            <person name="Kale V."/>
            <person name="Holt S."/>
            <person name="Cochrane G."/>
            <person name="Meng A."/>
            <person name="Brown T."/>
            <person name="Cohen L."/>
        </authorList>
    </citation>
    <scope>NUCLEOTIDE SEQUENCE</scope>
    <source>
        <strain evidence="2">B650</strain>
    </source>
</reference>
<proteinExistence type="predicted"/>
<dbReference type="EMBL" id="HBGY01031238">
    <property type="protein sequence ID" value="CAD9609505.1"/>
    <property type="molecule type" value="Transcribed_RNA"/>
</dbReference>
<sequence length="135" mass="14459">MTKNGGAVPAKVTSSDVTVDTPVNGKPGQKYPTPTAGAGDRVFYETLFRQRPSSKMAQEWCLFYGVLPESEAAQLYKVVMKRKAKGKSNSKDSSVNSPARKRKKSTGSRKKIIDDAIGDPGMQSGGVETVTSAVM</sequence>
<feature type="compositionally biased region" description="Basic residues" evidence="1">
    <location>
        <begin position="99"/>
        <end position="110"/>
    </location>
</feature>
<dbReference type="PANTHER" id="PTHR33828">
    <property type="entry name" value="OS05G0596200 PROTEIN"/>
    <property type="match status" value="1"/>
</dbReference>
<feature type="region of interest" description="Disordered" evidence="1">
    <location>
        <begin position="1"/>
        <end position="37"/>
    </location>
</feature>
<evidence type="ECO:0000313" key="2">
    <source>
        <dbReference type="EMBL" id="CAD9609505.1"/>
    </source>
</evidence>
<dbReference type="AlphaFoldDB" id="A0A7S2PPK8"/>
<accession>A0A7S2PPK8</accession>
<organism evidence="2">
    <name type="scientific">Leptocylindrus danicus</name>
    <dbReference type="NCBI Taxonomy" id="163516"/>
    <lineage>
        <taxon>Eukaryota</taxon>
        <taxon>Sar</taxon>
        <taxon>Stramenopiles</taxon>
        <taxon>Ochrophyta</taxon>
        <taxon>Bacillariophyta</taxon>
        <taxon>Coscinodiscophyceae</taxon>
        <taxon>Chaetocerotophycidae</taxon>
        <taxon>Leptocylindrales</taxon>
        <taxon>Leptocylindraceae</taxon>
        <taxon>Leptocylindrus</taxon>
    </lineage>
</organism>
<name>A0A7S2PPK8_9STRA</name>
<evidence type="ECO:0000256" key="1">
    <source>
        <dbReference type="SAM" id="MobiDB-lite"/>
    </source>
</evidence>
<feature type="region of interest" description="Disordered" evidence="1">
    <location>
        <begin position="81"/>
        <end position="135"/>
    </location>
</feature>
<gene>
    <name evidence="2" type="ORF">LDAN0321_LOCUS19475</name>
</gene>